<organism evidence="1 2">
    <name type="scientific">Photobacterium damselae</name>
    <dbReference type="NCBI Taxonomy" id="38293"/>
    <lineage>
        <taxon>Bacteria</taxon>
        <taxon>Pseudomonadati</taxon>
        <taxon>Pseudomonadota</taxon>
        <taxon>Gammaproteobacteria</taxon>
        <taxon>Vibrionales</taxon>
        <taxon>Vibrionaceae</taxon>
        <taxon>Photobacterium</taxon>
    </lineage>
</organism>
<reference evidence="1 2" key="1">
    <citation type="submission" date="2018-06" db="EMBL/GenBank/DDBJ databases">
        <authorList>
            <consortium name="Pathogen Informatics"/>
            <person name="Doyle S."/>
        </authorList>
    </citation>
    <scope>NUCLEOTIDE SEQUENCE [LARGE SCALE GENOMIC DNA]</scope>
    <source>
        <strain evidence="1 2">NCTC11647</strain>
    </source>
</reference>
<sequence>MSSLLNTCIISLFFASMIVRTVMSTHVIHLNLGYSSPHSNLHTNYLCSNYIINLLLIRV</sequence>
<accession>A0A2X1WFH1</accession>
<evidence type="ECO:0000313" key="2">
    <source>
        <dbReference type="Proteomes" id="UP000251647"/>
    </source>
</evidence>
<dbReference type="AlphaFoldDB" id="A0A2X1WFH1"/>
<gene>
    <name evidence="1" type="ORF">NCTC11647_00886</name>
</gene>
<proteinExistence type="predicted"/>
<name>A0A2X1WFH1_PHODM</name>
<evidence type="ECO:0000313" key="1">
    <source>
        <dbReference type="EMBL" id="SPY27821.1"/>
    </source>
</evidence>
<dbReference type="Proteomes" id="UP000251647">
    <property type="component" value="Unassembled WGS sequence"/>
</dbReference>
<dbReference type="EMBL" id="UATL01000001">
    <property type="protein sequence ID" value="SPY27821.1"/>
    <property type="molecule type" value="Genomic_DNA"/>
</dbReference>
<protein>
    <submittedName>
        <fullName evidence="1">Uncharacterized protein</fullName>
    </submittedName>
</protein>